<dbReference type="SMART" id="SM01163">
    <property type="entry name" value="DUF1785"/>
    <property type="match status" value="1"/>
</dbReference>
<dbReference type="InterPro" id="IPR036085">
    <property type="entry name" value="PAZ_dom_sf"/>
</dbReference>
<feature type="compositionally biased region" description="Basic and acidic residues" evidence="1">
    <location>
        <begin position="792"/>
        <end position="803"/>
    </location>
</feature>
<gene>
    <name evidence="3" type="ORF">MKZ38_004460</name>
</gene>
<dbReference type="PANTHER" id="PTHR22891">
    <property type="entry name" value="EUKARYOTIC TRANSLATION INITIATION FACTOR 2C"/>
    <property type="match status" value="1"/>
</dbReference>
<dbReference type="PROSITE" id="PS50822">
    <property type="entry name" value="PIWI"/>
    <property type="match status" value="1"/>
</dbReference>
<dbReference type="AlphaFoldDB" id="A0AAD5RWI0"/>
<name>A0AAD5RWI0_9PEZI</name>
<sequence>MFTKGGQAQGRPGGGGGGGGGGGYQGQGQGKKFNQGKDNWQKGGQGKGGRDKNQAGNPRGPRQTWKYPAENSTVKVVVNYFPLLIDKEKEGIRVHSYSIANEGIKRTMTNKEGKEEDITKPKLVGKKLRNLVALSIRQHFEHFHLATNFSDSLYSTKELYHGGPAKEFEVIPDREPARPGTTSVGPENMFQPPRSHKIILRKQGVTPLREMARFATNDGSSRDYSPPDEATRDKYIKFFNVVLGHRAKDPKNGSFVSVGSKSFAIPAHPQDVGPHLQLYPNCTLLEPLRGYFSSVRPGLEGLYVNVNVCHSAFYPSIKMSQYWENIVQCYPTTRSDEVLKLARFWLIGRKFAVSHVPGKVYTVASIPGIAGEAPDVAKNQILHTFQDYYRTFHQVSVKREYPTVSPARAGMPDFPLEVCTLIEAQRYRQRVPDDLADRMHRFCINKPHVNQGRIERTGYEVTGCDRTSAGSKLFSGPGLTQIDFNLFRQRGFGVQVTRRLETIEAGFLRPCILQYQNRSCAVIREGTNDWNPLKFYQPALLPSDFFWGAVNLTKYNISGNTAVEFKTEIIESLKVFSATANDSWGLLLPENKISGAFTGARNITYRSNPVPKDDDEVIRGMFKDADNLRVSLVIVILDEKSIPVYNHIKYVADTLGYERKIHTVCVVWKRKWENWKARGSKSYFGNVALKINMKLGGKNHTSMFEKAGQGNDKQHWTHILDSGKDKNEHTMALGIDVVHPPPLSAGDQNTVDEKMKEQENKKDEEEDEEEKEKGAQPPSGNSQGKKPQTPLAEKDRAGAEPKLKGASPTPKKAPVRRENPTPSKPEARFPRPSIAAVVGSNSRDFCHWAGSMRSQQRSGQEVVIHSLGDMVKERIRYYFDSQPAAGQEKRMPTRILVFRDGVSEGQYAAVLETELPAIRAAAREVYRELSDDDGAGAGAGLTENPKITLIVVGKRHHTRFYPADPHAQRDVLSGGNFIPGLVVSSAADRSRWDFFLQSHLPLQGTARPAHYVVLHDEIFAKHGDGDGDDDARHRPKAPPTSRDAQRRAQKICMAMCQSYGRANKIVSIPAPVYFADLLCARGEKYRSALLPRDLHLLTRHQVDKLDDALRSTYLENTMFYV</sequence>
<proteinExistence type="predicted"/>
<dbReference type="InterPro" id="IPR014811">
    <property type="entry name" value="ArgoL1"/>
</dbReference>
<feature type="compositionally biased region" description="Low complexity" evidence="1">
    <location>
        <begin position="30"/>
        <end position="42"/>
    </location>
</feature>
<dbReference type="Pfam" id="PF08699">
    <property type="entry name" value="ArgoL1"/>
    <property type="match status" value="1"/>
</dbReference>
<dbReference type="InterPro" id="IPR003165">
    <property type="entry name" value="Piwi"/>
</dbReference>
<organism evidence="3 4">
    <name type="scientific">Zalerion maritima</name>
    <dbReference type="NCBI Taxonomy" id="339359"/>
    <lineage>
        <taxon>Eukaryota</taxon>
        <taxon>Fungi</taxon>
        <taxon>Dikarya</taxon>
        <taxon>Ascomycota</taxon>
        <taxon>Pezizomycotina</taxon>
        <taxon>Sordariomycetes</taxon>
        <taxon>Lulworthiomycetidae</taxon>
        <taxon>Lulworthiales</taxon>
        <taxon>Lulworthiaceae</taxon>
        <taxon>Zalerion</taxon>
    </lineage>
</organism>
<comment type="caution">
    <text evidence="3">The sequence shown here is derived from an EMBL/GenBank/DDBJ whole genome shotgun (WGS) entry which is preliminary data.</text>
</comment>
<dbReference type="Pfam" id="PF02171">
    <property type="entry name" value="Piwi"/>
    <property type="match status" value="2"/>
</dbReference>
<dbReference type="Proteomes" id="UP001201980">
    <property type="component" value="Unassembled WGS sequence"/>
</dbReference>
<dbReference type="InterPro" id="IPR036397">
    <property type="entry name" value="RNaseH_sf"/>
</dbReference>
<feature type="compositionally biased region" description="Gly residues" evidence="1">
    <location>
        <begin position="7"/>
        <end position="29"/>
    </location>
</feature>
<feature type="compositionally biased region" description="Basic and acidic residues" evidence="1">
    <location>
        <begin position="751"/>
        <end position="763"/>
    </location>
</feature>
<dbReference type="SMART" id="SM00950">
    <property type="entry name" value="Piwi"/>
    <property type="match status" value="1"/>
</dbReference>
<accession>A0AAD5RWI0</accession>
<keyword evidence="4" id="KW-1185">Reference proteome</keyword>
<dbReference type="Gene3D" id="3.40.50.2300">
    <property type="match status" value="1"/>
</dbReference>
<dbReference type="Gene3D" id="3.30.420.10">
    <property type="entry name" value="Ribonuclease H-like superfamily/Ribonuclease H"/>
    <property type="match status" value="1"/>
</dbReference>
<dbReference type="EMBL" id="JAKWBI020000025">
    <property type="protein sequence ID" value="KAJ2905783.1"/>
    <property type="molecule type" value="Genomic_DNA"/>
</dbReference>
<dbReference type="SUPFAM" id="SSF101690">
    <property type="entry name" value="PAZ domain"/>
    <property type="match status" value="1"/>
</dbReference>
<evidence type="ECO:0000259" key="2">
    <source>
        <dbReference type="PROSITE" id="PS50822"/>
    </source>
</evidence>
<dbReference type="InterPro" id="IPR012337">
    <property type="entry name" value="RNaseH-like_sf"/>
</dbReference>
<dbReference type="SUPFAM" id="SSF53098">
    <property type="entry name" value="Ribonuclease H-like"/>
    <property type="match status" value="2"/>
</dbReference>
<evidence type="ECO:0000313" key="3">
    <source>
        <dbReference type="EMBL" id="KAJ2905783.1"/>
    </source>
</evidence>
<feature type="region of interest" description="Disordered" evidence="1">
    <location>
        <begin position="1"/>
        <end position="67"/>
    </location>
</feature>
<evidence type="ECO:0000313" key="4">
    <source>
        <dbReference type="Proteomes" id="UP001201980"/>
    </source>
</evidence>
<evidence type="ECO:0000256" key="1">
    <source>
        <dbReference type="SAM" id="MobiDB-lite"/>
    </source>
</evidence>
<dbReference type="GO" id="GO:0003676">
    <property type="term" value="F:nucleic acid binding"/>
    <property type="evidence" value="ECO:0007669"/>
    <property type="project" value="InterPro"/>
</dbReference>
<feature type="region of interest" description="Disordered" evidence="1">
    <location>
        <begin position="736"/>
        <end position="829"/>
    </location>
</feature>
<feature type="domain" description="Piwi" evidence="2">
    <location>
        <begin position="889"/>
        <end position="1078"/>
    </location>
</feature>
<feature type="region of interest" description="Disordered" evidence="1">
    <location>
        <begin position="1023"/>
        <end position="1046"/>
    </location>
</feature>
<feature type="compositionally biased region" description="Basic and acidic residues" evidence="1">
    <location>
        <begin position="815"/>
        <end position="829"/>
    </location>
</feature>
<protein>
    <submittedName>
        <fullName evidence="3">Piwi-domain-containing protein</fullName>
    </submittedName>
</protein>
<reference evidence="3" key="1">
    <citation type="submission" date="2022-07" db="EMBL/GenBank/DDBJ databases">
        <title>Draft genome sequence of Zalerion maritima ATCC 34329, a (micro)plastics degrading marine fungus.</title>
        <authorList>
            <person name="Paco A."/>
            <person name="Goncalves M.F.M."/>
            <person name="Rocha-Santos T.A.P."/>
            <person name="Alves A."/>
        </authorList>
    </citation>
    <scope>NUCLEOTIDE SEQUENCE</scope>
    <source>
        <strain evidence="3">ATCC 34329</strain>
    </source>
</reference>